<dbReference type="Proteomes" id="UP000789525">
    <property type="component" value="Unassembled WGS sequence"/>
</dbReference>
<comment type="caution">
    <text evidence="1">The sequence shown here is derived from an EMBL/GenBank/DDBJ whole genome shotgun (WGS) entry which is preliminary data.</text>
</comment>
<accession>A0ACA9KUB3</accession>
<organism evidence="1 2">
    <name type="scientific">Acaulospora colombiana</name>
    <dbReference type="NCBI Taxonomy" id="27376"/>
    <lineage>
        <taxon>Eukaryota</taxon>
        <taxon>Fungi</taxon>
        <taxon>Fungi incertae sedis</taxon>
        <taxon>Mucoromycota</taxon>
        <taxon>Glomeromycotina</taxon>
        <taxon>Glomeromycetes</taxon>
        <taxon>Diversisporales</taxon>
        <taxon>Acaulosporaceae</taxon>
        <taxon>Acaulospora</taxon>
    </lineage>
</organism>
<name>A0ACA9KUB3_9GLOM</name>
<protein>
    <submittedName>
        <fullName evidence="1">17302_t:CDS:1</fullName>
    </submittedName>
</protein>
<proteinExistence type="predicted"/>
<evidence type="ECO:0000313" key="1">
    <source>
        <dbReference type="EMBL" id="CAG8493834.1"/>
    </source>
</evidence>
<reference evidence="1" key="1">
    <citation type="submission" date="2021-06" db="EMBL/GenBank/DDBJ databases">
        <authorList>
            <person name="Kallberg Y."/>
            <person name="Tangrot J."/>
            <person name="Rosling A."/>
        </authorList>
    </citation>
    <scope>NUCLEOTIDE SEQUENCE</scope>
    <source>
        <strain evidence="1">CL356</strain>
    </source>
</reference>
<gene>
    <name evidence="1" type="ORF">ACOLOM_LOCUS2491</name>
</gene>
<sequence length="331" mass="37641">MVFVSRSYTSKEIESIPDYLYSKLRPKFLSGCVVDKIYDGLNVGHGISLFLGGFNHNTPVNIGNESIREKNVKFRYDGFNVEGPRKEYKTKSVGRWTSPEELKNQFLEISNGWYEISKFQSVSSAPKIFSLPKELKVLRDNNISPDLFFIISDSEPYQFLESLDHYFPKSKKESWGTKPEILILSKIRKTVDLIIPLGVAVTSETSTMSNLLIDHPSLRPISDPLRITRCQGNIILELEGLNPTESLLRHFKSGVDQENNFLLSKETEFYMGLYDVNHEDALHDSEMVINRILSGDPAKGNMAIDTTKDLKNGQYVKETLFGGNTAHTKFR</sequence>
<dbReference type="EMBL" id="CAJVPT010003276">
    <property type="protein sequence ID" value="CAG8493834.1"/>
    <property type="molecule type" value="Genomic_DNA"/>
</dbReference>
<keyword evidence="2" id="KW-1185">Reference proteome</keyword>
<evidence type="ECO:0000313" key="2">
    <source>
        <dbReference type="Proteomes" id="UP000789525"/>
    </source>
</evidence>